<protein>
    <submittedName>
        <fullName evidence="2">Guanylate cyclase domain-containing protein</fullName>
    </submittedName>
</protein>
<dbReference type="AlphaFoldDB" id="A0A6A0A8D6"/>
<gene>
    <name evidence="2" type="ORF">HaLaN_27353</name>
</gene>
<dbReference type="EMBL" id="BLLF01004043">
    <property type="protein sequence ID" value="GFH28802.1"/>
    <property type="molecule type" value="Genomic_DNA"/>
</dbReference>
<comment type="caution">
    <text evidence="2">The sequence shown here is derived from an EMBL/GenBank/DDBJ whole genome shotgun (WGS) entry which is preliminary data.</text>
</comment>
<evidence type="ECO:0000313" key="3">
    <source>
        <dbReference type="Proteomes" id="UP000485058"/>
    </source>
</evidence>
<feature type="region of interest" description="Disordered" evidence="1">
    <location>
        <begin position="9"/>
        <end position="35"/>
    </location>
</feature>
<evidence type="ECO:0000256" key="1">
    <source>
        <dbReference type="SAM" id="MobiDB-lite"/>
    </source>
</evidence>
<keyword evidence="3" id="KW-1185">Reference proteome</keyword>
<organism evidence="2 3">
    <name type="scientific">Haematococcus lacustris</name>
    <name type="common">Green alga</name>
    <name type="synonym">Haematococcus pluvialis</name>
    <dbReference type="NCBI Taxonomy" id="44745"/>
    <lineage>
        <taxon>Eukaryota</taxon>
        <taxon>Viridiplantae</taxon>
        <taxon>Chlorophyta</taxon>
        <taxon>core chlorophytes</taxon>
        <taxon>Chlorophyceae</taxon>
        <taxon>CS clade</taxon>
        <taxon>Chlamydomonadales</taxon>
        <taxon>Haematococcaceae</taxon>
        <taxon>Haematococcus</taxon>
    </lineage>
</organism>
<accession>A0A6A0A8D6</accession>
<proteinExistence type="predicted"/>
<dbReference type="Proteomes" id="UP000485058">
    <property type="component" value="Unassembled WGS sequence"/>
</dbReference>
<evidence type="ECO:0000313" key="2">
    <source>
        <dbReference type="EMBL" id="GFH28802.1"/>
    </source>
</evidence>
<name>A0A6A0A8D6_HAELA</name>
<sequence>MPVLMTTWLSGCKRPPPLSPVGGPAPARPHPADRGPAPVRLLLPAPLPGGLVGQVQQDSAAHLAPVGANRRRAERDGGQVGLLRQLGPMRPAGHQPGQTLGASQGWLIDPESLMQLMGTPAMIETLNIIKALHRLSSPFISTAQDCSLPVAQFVTDACFMTISYGTTFKYVSHVSHASRVGAARGNLGAALVPGSDWVLDRPSNSLVPCTPARCPYSTQYLQPNGSMMLVNHSPGFEATLATINAQSAPELRFFSYSVLSYVSASTTH</sequence>
<reference evidence="2 3" key="1">
    <citation type="submission" date="2020-02" db="EMBL/GenBank/DDBJ databases">
        <title>Draft genome sequence of Haematococcus lacustris strain NIES-144.</title>
        <authorList>
            <person name="Morimoto D."/>
            <person name="Nakagawa S."/>
            <person name="Yoshida T."/>
            <person name="Sawayama S."/>
        </authorList>
    </citation>
    <scope>NUCLEOTIDE SEQUENCE [LARGE SCALE GENOMIC DNA]</scope>
    <source>
        <strain evidence="2 3">NIES-144</strain>
    </source>
</reference>